<dbReference type="EMBL" id="HBFK01017973">
    <property type="protein sequence ID" value="CAD8744606.1"/>
    <property type="molecule type" value="Transcribed_RNA"/>
</dbReference>
<dbReference type="PANTHER" id="PTHR43602:SF1">
    <property type="entry name" value="ENOYL-COA HYDRATASE DOMAIN-CONTAINING PROTEIN 3, MITOCHONDRIAL"/>
    <property type="match status" value="1"/>
</dbReference>
<keyword evidence="5" id="KW-0496">Mitochondrion</keyword>
<dbReference type="InterPro" id="IPR052377">
    <property type="entry name" value="Mitochondrial_ECH-domain"/>
</dbReference>
<dbReference type="InterPro" id="IPR014748">
    <property type="entry name" value="Enoyl-CoA_hydra_C"/>
</dbReference>
<evidence type="ECO:0000256" key="7">
    <source>
        <dbReference type="ARBA" id="ARBA00040545"/>
    </source>
</evidence>
<dbReference type="GO" id="GO:0005739">
    <property type="term" value="C:mitochondrion"/>
    <property type="evidence" value="ECO:0007669"/>
    <property type="project" value="UniProtKB-SubCell"/>
</dbReference>
<dbReference type="AlphaFoldDB" id="A0A6U4J7M0"/>
<dbReference type="InterPro" id="IPR001753">
    <property type="entry name" value="Enoyl-CoA_hydra/iso"/>
</dbReference>
<gene>
    <name evidence="8" type="ORF">HAND1043_LOCUS11101</name>
</gene>
<evidence type="ECO:0000256" key="3">
    <source>
        <dbReference type="ARBA" id="ARBA00022946"/>
    </source>
</evidence>
<dbReference type="InterPro" id="IPR029045">
    <property type="entry name" value="ClpP/crotonase-like_dom_sf"/>
</dbReference>
<evidence type="ECO:0000256" key="4">
    <source>
        <dbReference type="ARBA" id="ARBA00023098"/>
    </source>
</evidence>
<organism evidence="8">
    <name type="scientific">Hemiselmis andersenii</name>
    <name type="common">Cryptophyte alga</name>
    <dbReference type="NCBI Taxonomy" id="464988"/>
    <lineage>
        <taxon>Eukaryota</taxon>
        <taxon>Cryptophyceae</taxon>
        <taxon>Cryptomonadales</taxon>
        <taxon>Hemiselmidaceae</taxon>
        <taxon>Hemiselmis</taxon>
    </lineage>
</organism>
<dbReference type="GO" id="GO:0006631">
    <property type="term" value="P:fatty acid metabolic process"/>
    <property type="evidence" value="ECO:0007669"/>
    <property type="project" value="UniProtKB-KW"/>
</dbReference>
<evidence type="ECO:0000256" key="2">
    <source>
        <dbReference type="ARBA" id="ARBA00022832"/>
    </source>
</evidence>
<reference evidence="8" key="1">
    <citation type="submission" date="2021-01" db="EMBL/GenBank/DDBJ databases">
        <authorList>
            <person name="Corre E."/>
            <person name="Pelletier E."/>
            <person name="Niang G."/>
            <person name="Scheremetjew M."/>
            <person name="Finn R."/>
            <person name="Kale V."/>
            <person name="Holt S."/>
            <person name="Cochrane G."/>
            <person name="Meng A."/>
            <person name="Brown T."/>
            <person name="Cohen L."/>
        </authorList>
    </citation>
    <scope>NUCLEOTIDE SEQUENCE</scope>
    <source>
        <strain evidence="8">CCMP441</strain>
    </source>
</reference>
<sequence length="334" mass="35485">MLRTTHRSAGGLARTSKPLFSTVLRSTRGSAASTTISSLASTASRTQSLLQPPALRLPLASGLRTSSGSTDISTERVGVEVSYHVATVTLQDQKTRNCLSTTMMTDLYNTIEKLEANPHVKVVILTHTGKVFSSGHNLKELQLTQETTGETKAIFETCNKLMLKVRSTRLPVIASISGFATAAGCQLAATADMCIVGEGATFSTPGVSIGLFCHTPGVALGRAVGYKAAMHMLLTGDIFTAEQALRCGLVNDIVPTDSLAEHTRAVADRIAKAPSAVVGLGKRTFYEQMSQGDVAQAYSSAGKVMQDNMMYPDAKEGIGAFIEKRPPKWTDADL</sequence>
<evidence type="ECO:0000256" key="1">
    <source>
        <dbReference type="ARBA" id="ARBA00004173"/>
    </source>
</evidence>
<accession>A0A6U4J7M0</accession>
<evidence type="ECO:0000256" key="5">
    <source>
        <dbReference type="ARBA" id="ARBA00023128"/>
    </source>
</evidence>
<dbReference type="PANTHER" id="PTHR43602">
    <property type="match status" value="1"/>
</dbReference>
<evidence type="ECO:0000313" key="8">
    <source>
        <dbReference type="EMBL" id="CAD8744606.1"/>
    </source>
</evidence>
<evidence type="ECO:0000256" key="6">
    <source>
        <dbReference type="ARBA" id="ARBA00037410"/>
    </source>
</evidence>
<dbReference type="Pfam" id="PF00378">
    <property type="entry name" value="ECH_1"/>
    <property type="match status" value="1"/>
</dbReference>
<comment type="function">
    <text evidence="6">May play a role in fatty acid biosynthesis and insulin sensitivity.</text>
</comment>
<dbReference type="CDD" id="cd06558">
    <property type="entry name" value="crotonase-like"/>
    <property type="match status" value="1"/>
</dbReference>
<proteinExistence type="predicted"/>
<comment type="subcellular location">
    <subcellularLocation>
        <location evidence="1">Mitochondrion</location>
    </subcellularLocation>
</comment>
<keyword evidence="4" id="KW-0443">Lipid metabolism</keyword>
<dbReference type="SUPFAM" id="SSF52096">
    <property type="entry name" value="ClpP/crotonase"/>
    <property type="match status" value="1"/>
</dbReference>
<keyword evidence="3" id="KW-0809">Transit peptide</keyword>
<dbReference type="Gene3D" id="3.90.226.10">
    <property type="entry name" value="2-enoyl-CoA Hydratase, Chain A, domain 1"/>
    <property type="match status" value="1"/>
</dbReference>
<dbReference type="Gene3D" id="1.10.12.10">
    <property type="entry name" value="Lyase 2-enoyl-coa Hydratase, Chain A, domain 2"/>
    <property type="match status" value="1"/>
</dbReference>
<name>A0A6U4J7M0_HEMAN</name>
<protein>
    <recommendedName>
        <fullName evidence="7">Enoyl-CoA hydratase domain-containing protein 3, mitochondrial</fullName>
    </recommendedName>
</protein>
<dbReference type="GO" id="GO:0016836">
    <property type="term" value="F:hydro-lyase activity"/>
    <property type="evidence" value="ECO:0007669"/>
    <property type="project" value="TreeGrafter"/>
</dbReference>
<keyword evidence="2" id="KW-0276">Fatty acid metabolism</keyword>